<sequence>MISKTFNRYIWLLNTLLQRKRMTFEEISNKWSNSSLGEGSPLALRTFHAHREAIAELFGVEIKCDTSTYEYYIPSTESLRNDKMRQWLLNSFTLSNMIEVGHNMKERILFEDIPQGTEYLQTVIEAMQENVELQMDYQPYYGHRATYHMHPYAMKVYHQRWYVVGLLKEKNAIRNIALDRVLEMETTKTPFLLPDDFDAETYYANTVGIFVNEQLQPQKVLLRAYGIQVEYIRSVPLHSSQKEIATKYQVYSDFQYKLCLTPELTSQLLAMGENVEVLEPQELRETLYNSIKKMQERYMENVKR</sequence>
<dbReference type="Pfam" id="PF13280">
    <property type="entry name" value="WYL"/>
    <property type="match status" value="1"/>
</dbReference>
<dbReference type="Proteomes" id="UP000823641">
    <property type="component" value="Unassembled WGS sequence"/>
</dbReference>
<dbReference type="EMBL" id="JADIMG010000079">
    <property type="protein sequence ID" value="MBO8460320.1"/>
    <property type="molecule type" value="Genomic_DNA"/>
</dbReference>
<gene>
    <name evidence="3" type="ORF">IAA73_08320</name>
</gene>
<evidence type="ECO:0000259" key="1">
    <source>
        <dbReference type="Pfam" id="PF13280"/>
    </source>
</evidence>
<comment type="caution">
    <text evidence="3">The sequence shown here is derived from an EMBL/GenBank/DDBJ whole genome shotgun (WGS) entry which is preliminary data.</text>
</comment>
<dbReference type="PANTHER" id="PTHR34580:SF9">
    <property type="entry name" value="SLL5097 PROTEIN"/>
    <property type="match status" value="1"/>
</dbReference>
<organism evidence="3 4">
    <name type="scientific">Candidatus Gallipaludibacter merdavium</name>
    <dbReference type="NCBI Taxonomy" id="2840839"/>
    <lineage>
        <taxon>Bacteria</taxon>
        <taxon>Pseudomonadati</taxon>
        <taxon>Bacteroidota</taxon>
        <taxon>Bacteroidia</taxon>
        <taxon>Bacteroidales</taxon>
        <taxon>Candidatus Gallipaludibacter</taxon>
    </lineage>
</organism>
<protein>
    <submittedName>
        <fullName evidence="3">WYL domain-containing protein</fullName>
    </submittedName>
</protein>
<evidence type="ECO:0000313" key="4">
    <source>
        <dbReference type="Proteomes" id="UP000823641"/>
    </source>
</evidence>
<reference evidence="3" key="2">
    <citation type="journal article" date="2021" name="PeerJ">
        <title>Extensive microbial diversity within the chicken gut microbiome revealed by metagenomics and culture.</title>
        <authorList>
            <person name="Gilroy R."/>
            <person name="Ravi A."/>
            <person name="Getino M."/>
            <person name="Pursley I."/>
            <person name="Horton D.L."/>
            <person name="Alikhan N.F."/>
            <person name="Baker D."/>
            <person name="Gharbi K."/>
            <person name="Hall N."/>
            <person name="Watson M."/>
            <person name="Adriaenssens E.M."/>
            <person name="Foster-Nyarko E."/>
            <person name="Jarju S."/>
            <person name="Secka A."/>
            <person name="Antonio M."/>
            <person name="Oren A."/>
            <person name="Chaudhuri R.R."/>
            <person name="La Ragione R."/>
            <person name="Hildebrand F."/>
            <person name="Pallen M.J."/>
        </authorList>
    </citation>
    <scope>NUCLEOTIDE SEQUENCE</scope>
    <source>
        <strain evidence="3">G3-3990</strain>
    </source>
</reference>
<dbReference type="InterPro" id="IPR026881">
    <property type="entry name" value="WYL_dom"/>
</dbReference>
<dbReference type="AlphaFoldDB" id="A0A9D9HUM3"/>
<dbReference type="InterPro" id="IPR057727">
    <property type="entry name" value="WCX_dom"/>
</dbReference>
<feature type="domain" description="WYL" evidence="1">
    <location>
        <begin position="118"/>
        <end position="185"/>
    </location>
</feature>
<dbReference type="Pfam" id="PF25583">
    <property type="entry name" value="WCX"/>
    <property type="match status" value="1"/>
</dbReference>
<evidence type="ECO:0000313" key="3">
    <source>
        <dbReference type="EMBL" id="MBO8460320.1"/>
    </source>
</evidence>
<dbReference type="PROSITE" id="PS52050">
    <property type="entry name" value="WYL"/>
    <property type="match status" value="1"/>
</dbReference>
<dbReference type="PANTHER" id="PTHR34580">
    <property type="match status" value="1"/>
</dbReference>
<accession>A0A9D9HUM3</accession>
<feature type="domain" description="WCX" evidence="2">
    <location>
        <begin position="261"/>
        <end position="294"/>
    </location>
</feature>
<dbReference type="InterPro" id="IPR051534">
    <property type="entry name" value="CBASS_pafABC_assoc_protein"/>
</dbReference>
<proteinExistence type="predicted"/>
<evidence type="ECO:0000259" key="2">
    <source>
        <dbReference type="Pfam" id="PF25583"/>
    </source>
</evidence>
<name>A0A9D9HUM3_9BACT</name>
<reference evidence="3" key="1">
    <citation type="submission" date="2020-10" db="EMBL/GenBank/DDBJ databases">
        <authorList>
            <person name="Gilroy R."/>
        </authorList>
    </citation>
    <scope>NUCLEOTIDE SEQUENCE</scope>
    <source>
        <strain evidence="3">G3-3990</strain>
    </source>
</reference>